<dbReference type="InterPro" id="IPR006145">
    <property type="entry name" value="PsdUridine_synth_RsuA/RluA"/>
</dbReference>
<sequence length="228" mass="25631">MRINKFLAHAGVASRRKADELIEQGKVFVNNKKATLGQQINPQKDEVKVNGSPISSQEEFEYIIINKPKGVASTAADTLVNTKSRVYPVGRLDKESTGLILLTGDGDLTNRLTHPRYHVEKIYEVTYLGKVDDATIGRMEKGIEKEEGKTKEARVKTLSTNEHKTVLQITLFEGRKRQIRRMAEKFHLHILSLKRIAIGPINLGNLESGKFRKLTNDEISALKKSARV</sequence>
<evidence type="ECO:0000313" key="6">
    <source>
        <dbReference type="Proteomes" id="UP000179102"/>
    </source>
</evidence>
<dbReference type="Pfam" id="PF01479">
    <property type="entry name" value="S4"/>
    <property type="match status" value="1"/>
</dbReference>
<dbReference type="GO" id="GO:0120159">
    <property type="term" value="F:rRNA pseudouridine synthase activity"/>
    <property type="evidence" value="ECO:0007669"/>
    <property type="project" value="UniProtKB-ARBA"/>
</dbReference>
<dbReference type="CDD" id="cd02870">
    <property type="entry name" value="PseudoU_synth_RsuA_like"/>
    <property type="match status" value="1"/>
</dbReference>
<dbReference type="InterPro" id="IPR042092">
    <property type="entry name" value="PsdUridine_s_RsuA/RluB/E/F_cat"/>
</dbReference>
<accession>A0A1F5G723</accession>
<dbReference type="InterPro" id="IPR036986">
    <property type="entry name" value="S4_RNA-bd_sf"/>
</dbReference>
<comment type="caution">
    <text evidence="5">The sequence shown here is derived from an EMBL/GenBank/DDBJ whole genome shotgun (WGS) entry which is preliminary data.</text>
</comment>
<dbReference type="NCBIfam" id="TIGR00093">
    <property type="entry name" value="pseudouridine synthase"/>
    <property type="match status" value="1"/>
</dbReference>
<organism evidence="5 6">
    <name type="scientific">Candidatus Curtissbacteria bacterium RIFCSPHIGHO2_01_FULL_41_11</name>
    <dbReference type="NCBI Taxonomy" id="1797711"/>
    <lineage>
        <taxon>Bacteria</taxon>
        <taxon>Candidatus Curtissiibacteriota</taxon>
    </lineage>
</organism>
<dbReference type="PROSITE" id="PS50889">
    <property type="entry name" value="S4"/>
    <property type="match status" value="1"/>
</dbReference>
<evidence type="ECO:0000256" key="3">
    <source>
        <dbReference type="PROSITE-ProRule" id="PRU00182"/>
    </source>
</evidence>
<dbReference type="AlphaFoldDB" id="A0A1F5G723"/>
<evidence type="ECO:0000256" key="2">
    <source>
        <dbReference type="ARBA" id="ARBA00023235"/>
    </source>
</evidence>
<dbReference type="InterPro" id="IPR020094">
    <property type="entry name" value="TruA/RsuA/RluB/E/F_N"/>
</dbReference>
<evidence type="ECO:0000256" key="1">
    <source>
        <dbReference type="ARBA" id="ARBA00008348"/>
    </source>
</evidence>
<dbReference type="FunFam" id="3.10.290.10:FF:000003">
    <property type="entry name" value="Pseudouridine synthase"/>
    <property type="match status" value="1"/>
</dbReference>
<dbReference type="InterPro" id="IPR020103">
    <property type="entry name" value="PsdUridine_synth_cat_dom_sf"/>
</dbReference>
<proteinExistence type="inferred from homology"/>
<dbReference type="SMART" id="SM00363">
    <property type="entry name" value="S4"/>
    <property type="match status" value="1"/>
</dbReference>
<reference evidence="5 6" key="1">
    <citation type="journal article" date="2016" name="Nat. Commun.">
        <title>Thousands of microbial genomes shed light on interconnected biogeochemical processes in an aquifer system.</title>
        <authorList>
            <person name="Anantharaman K."/>
            <person name="Brown C.T."/>
            <person name="Hug L.A."/>
            <person name="Sharon I."/>
            <person name="Castelle C.J."/>
            <person name="Probst A.J."/>
            <person name="Thomas B.C."/>
            <person name="Singh A."/>
            <person name="Wilkins M.J."/>
            <person name="Karaoz U."/>
            <person name="Brodie E.L."/>
            <person name="Williams K.H."/>
            <person name="Hubbard S.S."/>
            <person name="Banfield J.F."/>
        </authorList>
    </citation>
    <scope>NUCLEOTIDE SEQUENCE [LARGE SCALE GENOMIC DNA]</scope>
</reference>
<dbReference type="STRING" id="1797711.A2870_03120"/>
<dbReference type="Gene3D" id="3.30.70.1560">
    <property type="entry name" value="Alpha-L RNA-binding motif"/>
    <property type="match status" value="1"/>
</dbReference>
<evidence type="ECO:0000259" key="4">
    <source>
        <dbReference type="SMART" id="SM00363"/>
    </source>
</evidence>
<dbReference type="GO" id="GO:0003723">
    <property type="term" value="F:RNA binding"/>
    <property type="evidence" value="ECO:0007669"/>
    <property type="project" value="UniProtKB-KW"/>
</dbReference>
<keyword evidence="2" id="KW-0413">Isomerase</keyword>
<feature type="domain" description="RNA-binding S4" evidence="4">
    <location>
        <begin position="1"/>
        <end position="64"/>
    </location>
</feature>
<dbReference type="Pfam" id="PF00849">
    <property type="entry name" value="PseudoU_synth_2"/>
    <property type="match status" value="1"/>
</dbReference>
<evidence type="ECO:0000313" key="5">
    <source>
        <dbReference type="EMBL" id="OGD87676.1"/>
    </source>
</evidence>
<comment type="similarity">
    <text evidence="1">Belongs to the pseudouridine synthase RsuA family.</text>
</comment>
<name>A0A1F5G723_9BACT</name>
<dbReference type="InterPro" id="IPR050343">
    <property type="entry name" value="RsuA_PseudoU_synthase"/>
</dbReference>
<dbReference type="Gene3D" id="3.10.290.10">
    <property type="entry name" value="RNA-binding S4 domain"/>
    <property type="match status" value="1"/>
</dbReference>
<dbReference type="PANTHER" id="PTHR47683">
    <property type="entry name" value="PSEUDOURIDINE SYNTHASE FAMILY PROTEIN-RELATED"/>
    <property type="match status" value="1"/>
</dbReference>
<dbReference type="Gene3D" id="3.30.70.580">
    <property type="entry name" value="Pseudouridine synthase I, catalytic domain, N-terminal subdomain"/>
    <property type="match status" value="1"/>
</dbReference>
<dbReference type="GO" id="GO:0000455">
    <property type="term" value="P:enzyme-directed rRNA pseudouridine synthesis"/>
    <property type="evidence" value="ECO:0007669"/>
    <property type="project" value="UniProtKB-ARBA"/>
</dbReference>
<dbReference type="EMBL" id="MFAZ01000010">
    <property type="protein sequence ID" value="OGD87676.1"/>
    <property type="molecule type" value="Genomic_DNA"/>
</dbReference>
<protein>
    <recommendedName>
        <fullName evidence="4">RNA-binding S4 domain-containing protein</fullName>
    </recommendedName>
</protein>
<dbReference type="SUPFAM" id="SSF55174">
    <property type="entry name" value="Alpha-L RNA-binding motif"/>
    <property type="match status" value="1"/>
</dbReference>
<dbReference type="CDD" id="cd00165">
    <property type="entry name" value="S4"/>
    <property type="match status" value="1"/>
</dbReference>
<dbReference type="InterPro" id="IPR002942">
    <property type="entry name" value="S4_RNA-bd"/>
</dbReference>
<dbReference type="InterPro" id="IPR000748">
    <property type="entry name" value="PsdUridine_synth_RsuA/RluB/E/F"/>
</dbReference>
<gene>
    <name evidence="5" type="ORF">A2870_03120</name>
</gene>
<dbReference type="SUPFAM" id="SSF55120">
    <property type="entry name" value="Pseudouridine synthase"/>
    <property type="match status" value="1"/>
</dbReference>
<dbReference type="Proteomes" id="UP000179102">
    <property type="component" value="Unassembled WGS sequence"/>
</dbReference>
<keyword evidence="3" id="KW-0694">RNA-binding</keyword>
<dbReference type="PANTHER" id="PTHR47683:SF2">
    <property type="entry name" value="RNA-BINDING S4 DOMAIN-CONTAINING PROTEIN"/>
    <property type="match status" value="1"/>
</dbReference>